<organism evidence="2 3">
    <name type="scientific">Pandoraea oxalativorans</name>
    <dbReference type="NCBI Taxonomy" id="573737"/>
    <lineage>
        <taxon>Bacteria</taxon>
        <taxon>Pseudomonadati</taxon>
        <taxon>Pseudomonadota</taxon>
        <taxon>Betaproteobacteria</taxon>
        <taxon>Burkholderiales</taxon>
        <taxon>Burkholderiaceae</taxon>
        <taxon>Pandoraea</taxon>
    </lineage>
</organism>
<proteinExistence type="predicted"/>
<dbReference type="Proteomes" id="UP000035050">
    <property type="component" value="Chromosome"/>
</dbReference>
<sequence length="65" mass="7486">MNLHWFETLDEAKAIIEAWHGDYNESRRHTDPKARVPAEFAQQLVSVDVHQELTLWGCGQNLGLL</sequence>
<dbReference type="GO" id="GO:0015074">
    <property type="term" value="P:DNA integration"/>
    <property type="evidence" value="ECO:0007669"/>
    <property type="project" value="InterPro"/>
</dbReference>
<dbReference type="KEGG" id="pox:MB84_31265"/>
<reference evidence="2" key="1">
    <citation type="submission" date="2016-06" db="EMBL/GenBank/DDBJ databases">
        <title>Pandoraea oxalativorans DSM 23570 Genome Sequencing.</title>
        <authorList>
            <person name="Ee R."/>
            <person name="Lim Y.-L."/>
            <person name="Yong D."/>
            <person name="Yin W.-F."/>
            <person name="Chan K.-G."/>
        </authorList>
    </citation>
    <scope>NUCLEOTIDE SEQUENCE</scope>
    <source>
        <strain evidence="2">DSM 23570</strain>
    </source>
</reference>
<evidence type="ECO:0000313" key="2">
    <source>
        <dbReference type="EMBL" id="ANJ87221.1"/>
    </source>
</evidence>
<dbReference type="InterPro" id="IPR001584">
    <property type="entry name" value="Integrase_cat-core"/>
</dbReference>
<gene>
    <name evidence="2" type="ORF">MB84_31265</name>
</gene>
<evidence type="ECO:0000259" key="1">
    <source>
        <dbReference type="Pfam" id="PF13683"/>
    </source>
</evidence>
<dbReference type="EMBL" id="CP011253">
    <property type="protein sequence ID" value="ANJ87221.1"/>
    <property type="molecule type" value="Genomic_DNA"/>
</dbReference>
<feature type="domain" description="Integrase catalytic" evidence="1">
    <location>
        <begin position="2"/>
        <end position="30"/>
    </location>
</feature>
<protein>
    <recommendedName>
        <fullName evidence="1">Integrase catalytic domain-containing protein</fullName>
    </recommendedName>
</protein>
<keyword evidence="3" id="KW-1185">Reference proteome</keyword>
<accession>A0A192B1D2</accession>
<name>A0A192B1D2_9BURK</name>
<evidence type="ECO:0000313" key="3">
    <source>
        <dbReference type="Proteomes" id="UP000035050"/>
    </source>
</evidence>
<dbReference type="AlphaFoldDB" id="A0A192B1D2"/>
<dbReference type="Pfam" id="PF13683">
    <property type="entry name" value="rve_3"/>
    <property type="match status" value="1"/>
</dbReference>